<keyword evidence="11" id="KW-1185">Reference proteome</keyword>
<dbReference type="SUPFAM" id="SSF89550">
    <property type="entry name" value="PHP domain-like"/>
    <property type="match status" value="1"/>
</dbReference>
<dbReference type="EC" id="3.1.3.15" evidence="3 8"/>
<evidence type="ECO:0000313" key="11">
    <source>
        <dbReference type="Proteomes" id="UP000199092"/>
    </source>
</evidence>
<dbReference type="GO" id="GO:0004401">
    <property type="term" value="F:histidinol-phosphatase activity"/>
    <property type="evidence" value="ECO:0007669"/>
    <property type="project" value="UniProtKB-UniRule"/>
</dbReference>
<dbReference type="InterPro" id="IPR010140">
    <property type="entry name" value="Histidinol_P_phosphatase_HisJ"/>
</dbReference>
<dbReference type="InterPro" id="IPR004013">
    <property type="entry name" value="PHP_dom"/>
</dbReference>
<gene>
    <name evidence="10" type="ORF">SAMN04488543_3146</name>
</gene>
<dbReference type="AlphaFoldDB" id="A0A1H1XZG7"/>
<dbReference type="EMBL" id="LT629749">
    <property type="protein sequence ID" value="SDT14560.1"/>
    <property type="molecule type" value="Genomic_DNA"/>
</dbReference>
<dbReference type="RefSeq" id="WP_091413986.1">
    <property type="nucleotide sequence ID" value="NZ_LT629749.1"/>
</dbReference>
<dbReference type="PANTHER" id="PTHR21039:SF0">
    <property type="entry name" value="HISTIDINOL-PHOSPHATASE"/>
    <property type="match status" value="1"/>
</dbReference>
<comment type="catalytic activity">
    <reaction evidence="7 8">
        <text>L-histidinol phosphate + H2O = L-histidinol + phosphate</text>
        <dbReference type="Rhea" id="RHEA:14465"/>
        <dbReference type="ChEBI" id="CHEBI:15377"/>
        <dbReference type="ChEBI" id="CHEBI:43474"/>
        <dbReference type="ChEBI" id="CHEBI:57699"/>
        <dbReference type="ChEBI" id="CHEBI:57980"/>
        <dbReference type="EC" id="3.1.3.15"/>
    </reaction>
</comment>
<dbReference type="Gene3D" id="3.20.20.140">
    <property type="entry name" value="Metal-dependent hydrolases"/>
    <property type="match status" value="1"/>
</dbReference>
<evidence type="ECO:0000256" key="6">
    <source>
        <dbReference type="ARBA" id="ARBA00023102"/>
    </source>
</evidence>
<comment type="similarity">
    <text evidence="2 8">Belongs to the PHP hydrolase family. HisK subfamily.</text>
</comment>
<dbReference type="STRING" id="546871.SAMN04488543_3146"/>
<dbReference type="GO" id="GO:0000105">
    <property type="term" value="P:L-histidine biosynthetic process"/>
    <property type="evidence" value="ECO:0007669"/>
    <property type="project" value="UniProtKB-UniRule"/>
</dbReference>
<organism evidence="10 11">
    <name type="scientific">Friedmanniella luteola</name>
    <dbReference type="NCBI Taxonomy" id="546871"/>
    <lineage>
        <taxon>Bacteria</taxon>
        <taxon>Bacillati</taxon>
        <taxon>Actinomycetota</taxon>
        <taxon>Actinomycetes</taxon>
        <taxon>Propionibacteriales</taxon>
        <taxon>Nocardioidaceae</taxon>
        <taxon>Friedmanniella</taxon>
    </lineage>
</organism>
<sequence>MELPADGHVHSEWSWDALQGSMEGTCRRAVELGLPAVTFTEHVDLTPFRAGSLTESFAPLVADGVLTAPRLDVAGYLASVERCRDRFPDLRVRTGMEVGQPHRHAAELAGLLAEGAVDRVLGSLHCLPDGDVSAEPFTLMVDRLAGDVFREYLAEIPRMVAGSEAFEVLAHLDYPVRSWPQDGPPFDPRDFEDELRQALRAVAAGGRALEINTTLPLHDTVLGWWVDEGGERVTFGSDAHEPEKVGSGLAAAAARARAHGFRPDTRPEAPWFRT</sequence>
<dbReference type="InterPro" id="IPR016195">
    <property type="entry name" value="Pol/histidinol_Pase-like"/>
</dbReference>
<feature type="domain" description="PHP" evidence="9">
    <location>
        <begin position="6"/>
        <end position="214"/>
    </location>
</feature>
<comment type="pathway">
    <text evidence="1 8">Amino-acid biosynthesis; L-histidine biosynthesis; L-histidine from 5-phospho-alpha-D-ribose 1-diphosphate: step 8/9.</text>
</comment>
<keyword evidence="5 8" id="KW-0378">Hydrolase</keyword>
<dbReference type="Pfam" id="PF02811">
    <property type="entry name" value="PHP"/>
    <property type="match status" value="1"/>
</dbReference>
<name>A0A1H1XZG7_9ACTN</name>
<dbReference type="Proteomes" id="UP000199092">
    <property type="component" value="Chromosome I"/>
</dbReference>
<protein>
    <recommendedName>
        <fullName evidence="3 8">Histidinol-phosphatase</fullName>
        <shortName evidence="8">HolPase</shortName>
        <ecNumber evidence="3 8">3.1.3.15</ecNumber>
    </recommendedName>
</protein>
<evidence type="ECO:0000256" key="7">
    <source>
        <dbReference type="ARBA" id="ARBA00049158"/>
    </source>
</evidence>
<evidence type="ECO:0000256" key="2">
    <source>
        <dbReference type="ARBA" id="ARBA00009152"/>
    </source>
</evidence>
<reference evidence="10 11" key="1">
    <citation type="submission" date="2016-10" db="EMBL/GenBank/DDBJ databases">
        <authorList>
            <person name="de Groot N.N."/>
        </authorList>
    </citation>
    <scope>NUCLEOTIDE SEQUENCE [LARGE SCALE GENOMIC DNA]</scope>
    <source>
        <strain evidence="10 11">DSM 21741</strain>
    </source>
</reference>
<evidence type="ECO:0000313" key="10">
    <source>
        <dbReference type="EMBL" id="SDT14560.1"/>
    </source>
</evidence>
<dbReference type="GO" id="GO:0005737">
    <property type="term" value="C:cytoplasm"/>
    <property type="evidence" value="ECO:0007669"/>
    <property type="project" value="TreeGrafter"/>
</dbReference>
<keyword evidence="6 8" id="KW-0368">Histidine biosynthesis</keyword>
<dbReference type="UniPathway" id="UPA00031">
    <property type="reaction ID" value="UER00013"/>
</dbReference>
<evidence type="ECO:0000256" key="5">
    <source>
        <dbReference type="ARBA" id="ARBA00022801"/>
    </source>
</evidence>
<keyword evidence="4 8" id="KW-0028">Amino-acid biosynthesis</keyword>
<evidence type="ECO:0000256" key="3">
    <source>
        <dbReference type="ARBA" id="ARBA00013085"/>
    </source>
</evidence>
<dbReference type="OrthoDB" id="6637113at2"/>
<evidence type="ECO:0000259" key="9">
    <source>
        <dbReference type="Pfam" id="PF02811"/>
    </source>
</evidence>
<evidence type="ECO:0000256" key="8">
    <source>
        <dbReference type="RuleBase" id="RU366003"/>
    </source>
</evidence>
<evidence type="ECO:0000256" key="1">
    <source>
        <dbReference type="ARBA" id="ARBA00004970"/>
    </source>
</evidence>
<proteinExistence type="inferred from homology"/>
<accession>A0A1H1XZG7</accession>
<evidence type="ECO:0000256" key="4">
    <source>
        <dbReference type="ARBA" id="ARBA00022605"/>
    </source>
</evidence>
<dbReference type="PANTHER" id="PTHR21039">
    <property type="entry name" value="HISTIDINOL PHOSPHATASE-RELATED"/>
    <property type="match status" value="1"/>
</dbReference>